<keyword evidence="3" id="KW-1185">Reference proteome</keyword>
<dbReference type="InParanoid" id="A0A371RFA3"/>
<evidence type="ECO:0000313" key="2">
    <source>
        <dbReference type="EMBL" id="RFB04126.1"/>
    </source>
</evidence>
<evidence type="ECO:0000313" key="3">
    <source>
        <dbReference type="Proteomes" id="UP000264589"/>
    </source>
</evidence>
<dbReference type="AlphaFoldDB" id="A0A371RFA3"/>
<dbReference type="EMBL" id="QUQO01000001">
    <property type="protein sequence ID" value="RFB04126.1"/>
    <property type="molecule type" value="Genomic_DNA"/>
</dbReference>
<keyword evidence="1" id="KW-1133">Transmembrane helix</keyword>
<proteinExistence type="predicted"/>
<keyword evidence="1" id="KW-0812">Transmembrane</keyword>
<reference evidence="2 3" key="1">
    <citation type="submission" date="2018-08" db="EMBL/GenBank/DDBJ databases">
        <title>Parvularcula sp. SM1705, isolated from surface water of the South Sea China.</title>
        <authorList>
            <person name="Sun L."/>
        </authorList>
    </citation>
    <scope>NUCLEOTIDE SEQUENCE [LARGE SCALE GENOMIC DNA]</scope>
    <source>
        <strain evidence="2 3">SM1705</strain>
    </source>
</reference>
<dbReference type="OrthoDB" id="7738472at2"/>
<comment type="caution">
    <text evidence="2">The sequence shown here is derived from an EMBL/GenBank/DDBJ whole genome shotgun (WGS) entry which is preliminary data.</text>
</comment>
<keyword evidence="1" id="KW-0472">Membrane</keyword>
<name>A0A371RFA3_9PROT</name>
<gene>
    <name evidence="2" type="ORF">DX908_01825</name>
</gene>
<protein>
    <submittedName>
        <fullName evidence="2">Uncharacterized protein</fullName>
    </submittedName>
</protein>
<feature type="transmembrane region" description="Helical" evidence="1">
    <location>
        <begin position="6"/>
        <end position="25"/>
    </location>
</feature>
<accession>A0A371RFA3</accession>
<evidence type="ECO:0000256" key="1">
    <source>
        <dbReference type="SAM" id="Phobius"/>
    </source>
</evidence>
<dbReference type="Proteomes" id="UP000264589">
    <property type="component" value="Unassembled WGS sequence"/>
</dbReference>
<organism evidence="2 3">
    <name type="scientific">Parvularcula marina</name>
    <dbReference type="NCBI Taxonomy" id="2292771"/>
    <lineage>
        <taxon>Bacteria</taxon>
        <taxon>Pseudomonadati</taxon>
        <taxon>Pseudomonadota</taxon>
        <taxon>Alphaproteobacteria</taxon>
        <taxon>Parvularculales</taxon>
        <taxon>Parvularculaceae</taxon>
        <taxon>Parvularcula</taxon>
    </lineage>
</organism>
<sequence>MNKKIIAGAGVIALVVIAFTAGYFLNGGPREEADKPKTAREQLEAELASADTADAAAFRNIQKNFPDEYGQLLDMVLEKTEAGASAVEIEQASAQFTANIRKSNAPHAYQAPDDALIAVLDMQIEAHEFVQTKWGYQTCQRYAMEGPMGFVGTPLMNEMIDRLGEQSTALLTAIAEGRDHPVGREPLRADDWQQVADSIPSSEEKDRYIALISGMQVDEEDVCIALIWYLTAMRDAKTDGAERVRAEFVSSLAAN</sequence>
<dbReference type="RefSeq" id="WP_116390754.1">
    <property type="nucleotide sequence ID" value="NZ_QUQO01000001.1"/>
</dbReference>